<feature type="region of interest" description="Disordered" evidence="8">
    <location>
        <begin position="417"/>
        <end position="443"/>
    </location>
</feature>
<dbReference type="CDD" id="cd12148">
    <property type="entry name" value="fungal_TF_MHR"/>
    <property type="match status" value="1"/>
</dbReference>
<feature type="region of interest" description="Disordered" evidence="8">
    <location>
        <begin position="104"/>
        <end position="126"/>
    </location>
</feature>
<dbReference type="Pfam" id="PF00172">
    <property type="entry name" value="Zn_clus"/>
    <property type="match status" value="1"/>
</dbReference>
<keyword evidence="3" id="KW-0862">Zinc</keyword>
<proteinExistence type="predicted"/>
<evidence type="ECO:0000256" key="4">
    <source>
        <dbReference type="ARBA" id="ARBA00023015"/>
    </source>
</evidence>
<dbReference type="AlphaFoldDB" id="A0A9P8MM82"/>
<dbReference type="CDD" id="cd00067">
    <property type="entry name" value="GAL4"/>
    <property type="match status" value="1"/>
</dbReference>
<dbReference type="GO" id="GO:0008270">
    <property type="term" value="F:zinc ion binding"/>
    <property type="evidence" value="ECO:0007669"/>
    <property type="project" value="InterPro"/>
</dbReference>
<dbReference type="Gene3D" id="4.10.240.10">
    <property type="entry name" value="Zn(2)-C6 fungal-type DNA-binding domain"/>
    <property type="match status" value="1"/>
</dbReference>
<evidence type="ECO:0000313" key="10">
    <source>
        <dbReference type="EMBL" id="KAH0957645.1"/>
    </source>
</evidence>
<dbReference type="Proteomes" id="UP000824596">
    <property type="component" value="Unassembled WGS sequence"/>
</dbReference>
<evidence type="ECO:0000256" key="8">
    <source>
        <dbReference type="SAM" id="MobiDB-lite"/>
    </source>
</evidence>
<name>A0A9P8MM82_9HYPO</name>
<evidence type="ECO:0000256" key="1">
    <source>
        <dbReference type="ARBA" id="ARBA00004123"/>
    </source>
</evidence>
<dbReference type="GO" id="GO:0000981">
    <property type="term" value="F:DNA-binding transcription factor activity, RNA polymerase II-specific"/>
    <property type="evidence" value="ECO:0007669"/>
    <property type="project" value="InterPro"/>
</dbReference>
<keyword evidence="5" id="KW-0238">DNA-binding</keyword>
<comment type="caution">
    <text evidence="10">The sequence shown here is derived from an EMBL/GenBank/DDBJ whole genome shotgun (WGS) entry which is preliminary data.</text>
</comment>
<evidence type="ECO:0000259" key="9">
    <source>
        <dbReference type="PROSITE" id="PS50048"/>
    </source>
</evidence>
<dbReference type="OrthoDB" id="4925511at2759"/>
<dbReference type="InterPro" id="IPR001138">
    <property type="entry name" value="Zn2Cys6_DnaBD"/>
</dbReference>
<dbReference type="SUPFAM" id="SSF57701">
    <property type="entry name" value="Zn2/Cys6 DNA-binding domain"/>
    <property type="match status" value="1"/>
</dbReference>
<dbReference type="GeneID" id="68360264"/>
<dbReference type="InterPro" id="IPR036864">
    <property type="entry name" value="Zn2-C6_fun-type_DNA-bd_sf"/>
</dbReference>
<protein>
    <submittedName>
        <fullName evidence="10">Fungal zn(2)-Cys(6) binuclear cluster domain-containing protein</fullName>
    </submittedName>
</protein>
<dbReference type="PROSITE" id="PS00463">
    <property type="entry name" value="ZN2_CY6_FUNGAL_1"/>
    <property type="match status" value="1"/>
</dbReference>
<dbReference type="RefSeq" id="XP_044715159.1">
    <property type="nucleotide sequence ID" value="XM_044869606.1"/>
</dbReference>
<evidence type="ECO:0000256" key="7">
    <source>
        <dbReference type="ARBA" id="ARBA00023242"/>
    </source>
</evidence>
<dbReference type="PROSITE" id="PS50048">
    <property type="entry name" value="ZN2_CY6_FUNGAL_2"/>
    <property type="match status" value="1"/>
</dbReference>
<dbReference type="GO" id="GO:0005634">
    <property type="term" value="C:nucleus"/>
    <property type="evidence" value="ECO:0007669"/>
    <property type="project" value="UniProtKB-SubCell"/>
</dbReference>
<reference evidence="10" key="1">
    <citation type="submission" date="2021-09" db="EMBL/GenBank/DDBJ databases">
        <title>A high-quality genome of the endoparasitic fungus Hirsutella rhossiliensis with a comparison of Hirsutella genomes reveals transposable elements contributing to genome size variation.</title>
        <authorList>
            <person name="Lin R."/>
            <person name="Jiao Y."/>
            <person name="Sun X."/>
            <person name="Ling J."/>
            <person name="Xie B."/>
            <person name="Cheng X."/>
        </authorList>
    </citation>
    <scope>NUCLEOTIDE SEQUENCE</scope>
    <source>
        <strain evidence="10">HR02</strain>
    </source>
</reference>
<keyword evidence="7" id="KW-0539">Nucleus</keyword>
<gene>
    <name evidence="10" type="ORF">HRG_11136</name>
</gene>
<evidence type="ECO:0000256" key="6">
    <source>
        <dbReference type="ARBA" id="ARBA00023163"/>
    </source>
</evidence>
<keyword evidence="4" id="KW-0805">Transcription regulation</keyword>
<dbReference type="SMART" id="SM00066">
    <property type="entry name" value="GAL4"/>
    <property type="match status" value="1"/>
</dbReference>
<keyword evidence="11" id="KW-1185">Reference proteome</keyword>
<evidence type="ECO:0000313" key="11">
    <source>
        <dbReference type="Proteomes" id="UP000824596"/>
    </source>
</evidence>
<dbReference type="PANTHER" id="PTHR31313:SF4">
    <property type="entry name" value="CONIDIAL DEVELOPMENT PROTEIN FLUFFY"/>
    <property type="match status" value="1"/>
</dbReference>
<sequence>MPRRHQVRMACQRCRRKRAKCDGEDPCERCQRAGHDCFYHKSGRVSKGALYAEIERLRRAIEQKGALLDAMSSRDDADTYHMVAEGLKDGTITRQDIFQKLTDKSNTASVTSSPRRYSESAPSPGVSGAERFPMTCPHCHGPLHVANSLLGNIGASARLNSDWNSSADAQSDGDAVTTLLSIPSSPSSVPSLASSGVAAAAATREPRSLAQRIDVWTRTGWTAALVLKSLGLLLTWDYLPLCLLCKDPFLRDFAAGTGRYCSSALVNALLALATRIVNEQQHQHHLHYHRRDSRLAAGSSVASPSSPPSVTAQDWTDSQAFWNEAETLLRSNEQKQTSLPDVQALGIMALYQVSSGRESESRELAEAFAAAATDLCLQAPVVADDHGEYEKVRATTYCGAISLVRILKITTAQRPSPHAAMLQDDGVTLDQPPRTAGPDDIEAPSKSKALRLNCEFGTALEHEAWWRTSPPQNAESVADGHRLQLSSLQIIPARIFQLTEWVYKLLALQDSASGEQVVSVYRQCLNWYENFFALLKPDASNSPFILFIHIYYQFCLLSLFRRFNSFGLEAINVYPREICLQAAQSILALTQSYANLYGLWRASPLVPYFVYASGLLSVAIEEAGHSITVTVPVANLDSNGVLSDASPLAVEFQEAVVKIESDGDNMDVDNGHRLASSLSALLLERQRHQKQQEMRAPTHMNMPAVLHARLLLEEMGALYPVATAAADMLRRASGIPDDLPHARIEP</sequence>
<dbReference type="InterPro" id="IPR051615">
    <property type="entry name" value="Transcr_Regulatory_Elem"/>
</dbReference>
<dbReference type="EMBL" id="JAIZPD010000019">
    <property type="protein sequence ID" value="KAH0957645.1"/>
    <property type="molecule type" value="Genomic_DNA"/>
</dbReference>
<dbReference type="PANTHER" id="PTHR31313">
    <property type="entry name" value="TY1 ENHANCER ACTIVATOR"/>
    <property type="match status" value="1"/>
</dbReference>
<evidence type="ECO:0000256" key="2">
    <source>
        <dbReference type="ARBA" id="ARBA00022723"/>
    </source>
</evidence>
<organism evidence="10 11">
    <name type="scientific">Hirsutella rhossiliensis</name>
    <dbReference type="NCBI Taxonomy" id="111463"/>
    <lineage>
        <taxon>Eukaryota</taxon>
        <taxon>Fungi</taxon>
        <taxon>Dikarya</taxon>
        <taxon>Ascomycota</taxon>
        <taxon>Pezizomycotina</taxon>
        <taxon>Sordariomycetes</taxon>
        <taxon>Hypocreomycetidae</taxon>
        <taxon>Hypocreales</taxon>
        <taxon>Ophiocordycipitaceae</taxon>
        <taxon>Hirsutella</taxon>
    </lineage>
</organism>
<dbReference type="GO" id="GO:0003677">
    <property type="term" value="F:DNA binding"/>
    <property type="evidence" value="ECO:0007669"/>
    <property type="project" value="UniProtKB-KW"/>
</dbReference>
<comment type="subcellular location">
    <subcellularLocation>
        <location evidence="1">Nucleus</location>
    </subcellularLocation>
</comment>
<evidence type="ECO:0000256" key="5">
    <source>
        <dbReference type="ARBA" id="ARBA00023125"/>
    </source>
</evidence>
<accession>A0A9P8MM82</accession>
<keyword evidence="6" id="KW-0804">Transcription</keyword>
<feature type="compositionally biased region" description="Polar residues" evidence="8">
    <location>
        <begin position="104"/>
        <end position="115"/>
    </location>
</feature>
<keyword evidence="2" id="KW-0479">Metal-binding</keyword>
<evidence type="ECO:0000256" key="3">
    <source>
        <dbReference type="ARBA" id="ARBA00022833"/>
    </source>
</evidence>
<feature type="domain" description="Zn(2)-C6 fungal-type" evidence="9">
    <location>
        <begin position="10"/>
        <end position="39"/>
    </location>
</feature>